<protein>
    <submittedName>
        <fullName evidence="2">Uncharacterized protein</fullName>
    </submittedName>
</protein>
<gene>
    <name evidence="2" type="ORF">DILT_LOCUS14867</name>
</gene>
<evidence type="ECO:0000313" key="3">
    <source>
        <dbReference type="Proteomes" id="UP000281553"/>
    </source>
</evidence>
<dbReference type="Proteomes" id="UP000281553">
    <property type="component" value="Unassembled WGS sequence"/>
</dbReference>
<evidence type="ECO:0000313" key="2">
    <source>
        <dbReference type="EMBL" id="VDN26719.1"/>
    </source>
</evidence>
<dbReference type="AlphaFoldDB" id="A0A3P7Q869"/>
<evidence type="ECO:0000256" key="1">
    <source>
        <dbReference type="SAM" id="MobiDB-lite"/>
    </source>
</evidence>
<dbReference type="EMBL" id="UYRU01076228">
    <property type="protein sequence ID" value="VDN26719.1"/>
    <property type="molecule type" value="Genomic_DNA"/>
</dbReference>
<keyword evidence="3" id="KW-1185">Reference proteome</keyword>
<sequence>MDNEPRQVGCNGSGWPIFSTSNEDEYLPAEREGEVKHDLETPPPSLRSWVTEVSQGPAAAAISNIERRLASMDQGINGRLNIMDGRLAVLEGAVLRQPTTTAAMTTSRIVACPVSSPTSSLGDSEDSEIRVAYNKYLEQTV</sequence>
<feature type="region of interest" description="Disordered" evidence="1">
    <location>
        <begin position="1"/>
        <end position="43"/>
    </location>
</feature>
<accession>A0A3P7Q869</accession>
<name>A0A3P7Q869_DIBLA</name>
<feature type="compositionally biased region" description="Basic and acidic residues" evidence="1">
    <location>
        <begin position="28"/>
        <end position="40"/>
    </location>
</feature>
<reference evidence="2 3" key="1">
    <citation type="submission" date="2018-11" db="EMBL/GenBank/DDBJ databases">
        <authorList>
            <consortium name="Pathogen Informatics"/>
        </authorList>
    </citation>
    <scope>NUCLEOTIDE SEQUENCE [LARGE SCALE GENOMIC DNA]</scope>
</reference>
<proteinExistence type="predicted"/>
<organism evidence="2 3">
    <name type="scientific">Dibothriocephalus latus</name>
    <name type="common">Fish tapeworm</name>
    <name type="synonym">Diphyllobothrium latum</name>
    <dbReference type="NCBI Taxonomy" id="60516"/>
    <lineage>
        <taxon>Eukaryota</taxon>
        <taxon>Metazoa</taxon>
        <taxon>Spiralia</taxon>
        <taxon>Lophotrochozoa</taxon>
        <taxon>Platyhelminthes</taxon>
        <taxon>Cestoda</taxon>
        <taxon>Eucestoda</taxon>
        <taxon>Diphyllobothriidea</taxon>
        <taxon>Diphyllobothriidae</taxon>
        <taxon>Dibothriocephalus</taxon>
    </lineage>
</organism>